<dbReference type="SUPFAM" id="SSF56601">
    <property type="entry name" value="beta-lactamase/transpeptidase-like"/>
    <property type="match status" value="1"/>
</dbReference>
<dbReference type="InterPro" id="IPR012338">
    <property type="entry name" value="Beta-lactam/transpept-like"/>
</dbReference>
<dbReference type="PRINTS" id="PR00922">
    <property type="entry name" value="DADACBPTASE3"/>
</dbReference>
<dbReference type="AlphaFoldDB" id="A0A3B1BRZ9"/>
<proteinExistence type="inferred from homology"/>
<dbReference type="PANTHER" id="PTHR30023:SF0">
    <property type="entry name" value="PENICILLIN-SENSITIVE CARBOXYPEPTIDASE A"/>
    <property type="match status" value="1"/>
</dbReference>
<sequence length="472" mass="52429">MKKLIVSLLLFTTTLFSQTDPFTTADDIDLLLKDDFFQGCQLAVDAYDLTAKEIIYRHNKKLLMRPASNMKILTTSTALYFLGSDFTFKTIIAHDGEIDDSVLVGNLYFIGGFDPDFTSEDLDTMIMQLKDEGIAKIEGNLYGDVSKMDSLYWGNGWMWDDDPATDFPYMTPLVINDAAVKVVVKPTTVGNKPEVSFIPDLFKPKFINNAVTVKGDSSDLAVTRDWLHNSDKIIVRDSVGIDDEPDTTAINLSRTNNYFLSLARATLEKHGITVKGKCDTSTAPEDVEVLIEHERPFSEVIVNLNKTSDNLSAEMTLRALAYQFNGKGASAKEGVKIIDSLITIVGLSQKDYRLVDGSGVSHYNLVTVELLNEILKYFYFEKEDLYQILYDSFPIGGVDGTLKGRMKEPPTYENVHAKTGTLSAVSSLAGYLTAKNGHMISFSINTQSFVGSARTARDFQDKICEILANIDD</sequence>
<gene>
    <name evidence="3" type="ORF">MNBD_IGNAVI01-3076</name>
</gene>
<dbReference type="NCBIfam" id="TIGR00666">
    <property type="entry name" value="PBP4"/>
    <property type="match status" value="1"/>
</dbReference>
<dbReference type="EMBL" id="UOGD01000112">
    <property type="protein sequence ID" value="VAX18702.1"/>
    <property type="molecule type" value="Genomic_DNA"/>
</dbReference>
<dbReference type="GO" id="GO:0006508">
    <property type="term" value="P:proteolysis"/>
    <property type="evidence" value="ECO:0007669"/>
    <property type="project" value="InterPro"/>
</dbReference>
<dbReference type="PANTHER" id="PTHR30023">
    <property type="entry name" value="D-ALANYL-D-ALANINE CARBOXYPEPTIDASE"/>
    <property type="match status" value="1"/>
</dbReference>
<dbReference type="Gene3D" id="3.50.80.20">
    <property type="entry name" value="D-Ala-D-Ala carboxypeptidase C, peptidase S13"/>
    <property type="match status" value="1"/>
</dbReference>
<keyword evidence="3" id="KW-0121">Carboxypeptidase</keyword>
<dbReference type="Pfam" id="PF02113">
    <property type="entry name" value="Peptidase_S13"/>
    <property type="match status" value="1"/>
</dbReference>
<evidence type="ECO:0000256" key="1">
    <source>
        <dbReference type="ARBA" id="ARBA00006096"/>
    </source>
</evidence>
<comment type="similarity">
    <text evidence="1">Belongs to the peptidase S13 family.</text>
</comment>
<protein>
    <submittedName>
        <fullName evidence="3">D-alanyl-D-alanine carboxypeptidase</fullName>
        <ecNumber evidence="3">3.4.16.4</ecNumber>
    </submittedName>
</protein>
<evidence type="ECO:0000256" key="2">
    <source>
        <dbReference type="ARBA" id="ARBA00022801"/>
    </source>
</evidence>
<name>A0A3B1BRZ9_9ZZZZ</name>
<reference evidence="3" key="1">
    <citation type="submission" date="2018-06" db="EMBL/GenBank/DDBJ databases">
        <authorList>
            <person name="Zhirakovskaya E."/>
        </authorList>
    </citation>
    <scope>NUCLEOTIDE SEQUENCE</scope>
</reference>
<dbReference type="GO" id="GO:0000270">
    <property type="term" value="P:peptidoglycan metabolic process"/>
    <property type="evidence" value="ECO:0007669"/>
    <property type="project" value="TreeGrafter"/>
</dbReference>
<keyword evidence="3" id="KW-0645">Protease</keyword>
<dbReference type="InterPro" id="IPR000667">
    <property type="entry name" value="Peptidase_S13"/>
</dbReference>
<dbReference type="EC" id="3.4.16.4" evidence="3"/>
<dbReference type="GO" id="GO:0009002">
    <property type="term" value="F:serine-type D-Ala-D-Ala carboxypeptidase activity"/>
    <property type="evidence" value="ECO:0007669"/>
    <property type="project" value="UniProtKB-EC"/>
</dbReference>
<keyword evidence="2 3" id="KW-0378">Hydrolase</keyword>
<organism evidence="3">
    <name type="scientific">hydrothermal vent metagenome</name>
    <dbReference type="NCBI Taxonomy" id="652676"/>
    <lineage>
        <taxon>unclassified sequences</taxon>
        <taxon>metagenomes</taxon>
        <taxon>ecological metagenomes</taxon>
    </lineage>
</organism>
<dbReference type="Gene3D" id="3.40.710.10">
    <property type="entry name" value="DD-peptidase/beta-lactamase superfamily"/>
    <property type="match status" value="1"/>
</dbReference>
<evidence type="ECO:0000313" key="3">
    <source>
        <dbReference type="EMBL" id="VAX18702.1"/>
    </source>
</evidence>
<accession>A0A3B1BRZ9</accession>